<protein>
    <recommendedName>
        <fullName evidence="4">TNFR-Cys domain-containing protein</fullName>
    </recommendedName>
</protein>
<sequence>MKKIIVCVMMLVATGAITFVNAQSDKKDRKCTKTEQCGKKCDKKCKEKCDKKCDKSMMSACKDECGKADSKGCKAEKCNCKKDQKETTPKKM</sequence>
<evidence type="ECO:0008006" key="4">
    <source>
        <dbReference type="Google" id="ProtNLM"/>
    </source>
</evidence>
<evidence type="ECO:0000256" key="1">
    <source>
        <dbReference type="SAM" id="SignalP"/>
    </source>
</evidence>
<name>A0A0F5IQI8_9BACT</name>
<dbReference type="PATRIC" id="fig|927665.4.peg.4561"/>
<accession>A0A0F5IQI8</accession>
<proteinExistence type="predicted"/>
<reference evidence="2 3" key="1">
    <citation type="submission" date="2013-04" db="EMBL/GenBank/DDBJ databases">
        <title>The Genome Sequence of Parabacteroides goldsteinii DSM 19448.</title>
        <authorList>
            <consortium name="The Broad Institute Genomics Platform"/>
            <person name="Earl A."/>
            <person name="Ward D."/>
            <person name="Feldgarden M."/>
            <person name="Gevers D."/>
            <person name="Martens E."/>
            <person name="Sakamoto M."/>
            <person name="Benno Y."/>
            <person name="Song Y."/>
            <person name="Liu C."/>
            <person name="Lee J."/>
            <person name="Bolanos M."/>
            <person name="Vaisanen M.L."/>
            <person name="Finegold S.M."/>
            <person name="Walker B."/>
            <person name="Young S."/>
            <person name="Zeng Q."/>
            <person name="Gargeya S."/>
            <person name="Fitzgerald M."/>
            <person name="Haas B."/>
            <person name="Abouelleil A."/>
            <person name="Allen A.W."/>
            <person name="Alvarado L."/>
            <person name="Arachchi H.M."/>
            <person name="Berlin A.M."/>
            <person name="Chapman S.B."/>
            <person name="Gainer-Dewar J."/>
            <person name="Goldberg J."/>
            <person name="Griggs A."/>
            <person name="Gujja S."/>
            <person name="Hansen M."/>
            <person name="Howarth C."/>
            <person name="Imamovic A."/>
            <person name="Ireland A."/>
            <person name="Larimer J."/>
            <person name="McCowan C."/>
            <person name="Murphy C."/>
            <person name="Pearson M."/>
            <person name="Poon T.W."/>
            <person name="Priest M."/>
            <person name="Roberts A."/>
            <person name="Saif S."/>
            <person name="Shea T."/>
            <person name="Sisk P."/>
            <person name="Sykes S."/>
            <person name="Wortman J."/>
            <person name="Nusbaum C."/>
            <person name="Birren B."/>
        </authorList>
    </citation>
    <scope>NUCLEOTIDE SEQUENCE [LARGE SCALE GENOMIC DNA]</scope>
    <source>
        <strain evidence="2 3">DSM 19448</strain>
    </source>
</reference>
<evidence type="ECO:0000313" key="2">
    <source>
        <dbReference type="EMBL" id="KKB47585.1"/>
    </source>
</evidence>
<dbReference type="EMBL" id="AQHV01000025">
    <property type="protein sequence ID" value="KKB47585.1"/>
    <property type="molecule type" value="Genomic_DNA"/>
</dbReference>
<keyword evidence="1" id="KW-0732">Signal</keyword>
<organism evidence="2 3">
    <name type="scientific">Parabacteroides goldsteinii DSM 19448 = WAL 12034</name>
    <dbReference type="NCBI Taxonomy" id="927665"/>
    <lineage>
        <taxon>Bacteria</taxon>
        <taxon>Pseudomonadati</taxon>
        <taxon>Bacteroidota</taxon>
        <taxon>Bacteroidia</taxon>
        <taxon>Bacteroidales</taxon>
        <taxon>Tannerellaceae</taxon>
        <taxon>Parabacteroides</taxon>
    </lineage>
</organism>
<dbReference type="Proteomes" id="UP000033047">
    <property type="component" value="Unassembled WGS sequence"/>
</dbReference>
<feature type="chain" id="PRO_5002487878" description="TNFR-Cys domain-containing protein" evidence="1">
    <location>
        <begin position="23"/>
        <end position="92"/>
    </location>
</feature>
<dbReference type="HOGENOM" id="CLU_186867_0_0_10"/>
<dbReference type="AlphaFoldDB" id="A0A0F5IQI8"/>
<evidence type="ECO:0000313" key="3">
    <source>
        <dbReference type="Proteomes" id="UP000033047"/>
    </source>
</evidence>
<dbReference type="RefSeq" id="WP_046147433.1">
    <property type="nucleotide sequence ID" value="NZ_KQ033913.1"/>
</dbReference>
<gene>
    <name evidence="2" type="ORF">HMPREF1535_04442</name>
</gene>
<comment type="caution">
    <text evidence="2">The sequence shown here is derived from an EMBL/GenBank/DDBJ whole genome shotgun (WGS) entry which is preliminary data.</text>
</comment>
<feature type="signal peptide" evidence="1">
    <location>
        <begin position="1"/>
        <end position="22"/>
    </location>
</feature>